<keyword evidence="1" id="KW-1133">Transmembrane helix</keyword>
<dbReference type="InParanoid" id="A0A1E7FUT7"/>
<sequence length="461" mass="50604">MEKLPSKPVVDAVIESKSEIIIASDVATRAGVSLSQARKDLTTLASLSQGDISVSKDGELLYEFPNNLNSVLASNSAKYKARQSFEKAWPVVFTGIRVGFGVALVASIALVFSAIMVLQSQGESSDDRRDNRRGGGMSPFGGGFGGMWGPSPFDFFYYRPYGSYGYYGKGNDVKDPEEMGFLESAFSFVFGDGDPNAGLEEKRLSLAAQMIRDNKGAVTAEQLAPYCDAPDLPDDSSSYVDESFVLPIVSQLDGMPTVTEDGDIIYTFPDLQVSASTDIQNLFRMNESESELMDPSVLQERDYKFSVAPATYKFFAGALGVVNLGGVLYLGNLFNQYDLYGVRLPSFLGVAQTLYPALVAYAVLFISIPVARNFWISSQNAKIQGRNKARRRWKELAKSGGGTVLRKLKAAAKFATNRKLLKGEDTIFDTNQSVDVLVEKKEKFDLDEFDKLLNDDQNTFQ</sequence>
<dbReference type="Proteomes" id="UP000095751">
    <property type="component" value="Unassembled WGS sequence"/>
</dbReference>
<reference evidence="2 3" key="1">
    <citation type="submission" date="2016-09" db="EMBL/GenBank/DDBJ databases">
        <title>Extensive genetic diversity and differential bi-allelic expression allows diatom success in the polar Southern Ocean.</title>
        <authorList>
            <consortium name="DOE Joint Genome Institute"/>
            <person name="Mock T."/>
            <person name="Otillar R.P."/>
            <person name="Strauss J."/>
            <person name="Dupont C."/>
            <person name="Frickenhaus S."/>
            <person name="Maumus F."/>
            <person name="Mcmullan M."/>
            <person name="Sanges R."/>
            <person name="Schmutz J."/>
            <person name="Toseland A."/>
            <person name="Valas R."/>
            <person name="Veluchamy A."/>
            <person name="Ward B.J."/>
            <person name="Allen A."/>
            <person name="Barry K."/>
            <person name="Falciatore A."/>
            <person name="Ferrante M."/>
            <person name="Fortunato A.E."/>
            <person name="Gloeckner G."/>
            <person name="Gruber A."/>
            <person name="Hipkin R."/>
            <person name="Janech M."/>
            <person name="Kroth P."/>
            <person name="Leese F."/>
            <person name="Lindquist E."/>
            <person name="Lyon B.R."/>
            <person name="Martin J."/>
            <person name="Mayer C."/>
            <person name="Parker M."/>
            <person name="Quesneville H."/>
            <person name="Raymond J."/>
            <person name="Uhlig C."/>
            <person name="Valentin K.U."/>
            <person name="Worden A.Z."/>
            <person name="Armbrust E.V."/>
            <person name="Bowler C."/>
            <person name="Green B."/>
            <person name="Moulton V."/>
            <person name="Van Oosterhout C."/>
            <person name="Grigoriev I."/>
        </authorList>
    </citation>
    <scope>NUCLEOTIDE SEQUENCE [LARGE SCALE GENOMIC DNA]</scope>
    <source>
        <strain evidence="2 3">CCMP1102</strain>
    </source>
</reference>
<dbReference type="KEGG" id="fcy:FRACYDRAFT_223203"/>
<dbReference type="PANTHER" id="PTHR47380">
    <property type="entry name" value="OS02G0533000 PROTEIN"/>
    <property type="match status" value="1"/>
</dbReference>
<dbReference type="OrthoDB" id="4518at2759"/>
<feature type="transmembrane region" description="Helical" evidence="1">
    <location>
        <begin position="98"/>
        <end position="118"/>
    </location>
</feature>
<organism evidence="2 3">
    <name type="scientific">Fragilariopsis cylindrus CCMP1102</name>
    <dbReference type="NCBI Taxonomy" id="635003"/>
    <lineage>
        <taxon>Eukaryota</taxon>
        <taxon>Sar</taxon>
        <taxon>Stramenopiles</taxon>
        <taxon>Ochrophyta</taxon>
        <taxon>Bacillariophyta</taxon>
        <taxon>Bacillariophyceae</taxon>
        <taxon>Bacillariophycidae</taxon>
        <taxon>Bacillariales</taxon>
        <taxon>Bacillariaceae</taxon>
        <taxon>Fragilariopsis</taxon>
    </lineage>
</organism>
<evidence type="ECO:0000313" key="2">
    <source>
        <dbReference type="EMBL" id="OEU21920.1"/>
    </source>
</evidence>
<dbReference type="InterPro" id="IPR044200">
    <property type="entry name" value="At5g03900-like"/>
</dbReference>
<feature type="transmembrane region" description="Helical" evidence="1">
    <location>
        <begin position="354"/>
        <end position="375"/>
    </location>
</feature>
<protein>
    <submittedName>
        <fullName evidence="2">Uncharacterized protein</fullName>
    </submittedName>
</protein>
<accession>A0A1E7FUT7</accession>
<name>A0A1E7FUT7_9STRA</name>
<keyword evidence="3" id="KW-1185">Reference proteome</keyword>
<keyword evidence="1" id="KW-0472">Membrane</keyword>
<keyword evidence="1" id="KW-0812">Transmembrane</keyword>
<evidence type="ECO:0000256" key="1">
    <source>
        <dbReference type="SAM" id="Phobius"/>
    </source>
</evidence>
<dbReference type="EMBL" id="KV784353">
    <property type="protein sequence ID" value="OEU21920.1"/>
    <property type="molecule type" value="Genomic_DNA"/>
</dbReference>
<dbReference type="AlphaFoldDB" id="A0A1E7FUT7"/>
<gene>
    <name evidence="2" type="ORF">FRACYDRAFT_223203</name>
</gene>
<proteinExistence type="predicted"/>
<feature type="transmembrane region" description="Helical" evidence="1">
    <location>
        <begin position="314"/>
        <end position="334"/>
    </location>
</feature>
<evidence type="ECO:0000313" key="3">
    <source>
        <dbReference type="Proteomes" id="UP000095751"/>
    </source>
</evidence>
<dbReference type="PANTHER" id="PTHR47380:SF4">
    <property type="entry name" value="OS02G0533000 PROTEIN"/>
    <property type="match status" value="1"/>
</dbReference>